<dbReference type="InterPro" id="IPR003827">
    <property type="entry name" value="tRNA_yW-synthesising"/>
</dbReference>
<dbReference type="GO" id="GO:0008033">
    <property type="term" value="P:tRNA processing"/>
    <property type="evidence" value="ECO:0007669"/>
    <property type="project" value="UniProtKB-KW"/>
</dbReference>
<evidence type="ECO:0000313" key="17">
    <source>
        <dbReference type="EMBL" id="KAA8520067.1"/>
    </source>
</evidence>
<dbReference type="EC" id="2.1.1.282" evidence="3"/>
<feature type="compositionally biased region" description="Basic and acidic residues" evidence="14">
    <location>
        <begin position="13"/>
        <end position="23"/>
    </location>
</feature>
<evidence type="ECO:0000256" key="11">
    <source>
        <dbReference type="ARBA" id="ARBA00023242"/>
    </source>
</evidence>
<dbReference type="EMBL" id="CM018049">
    <property type="protein sequence ID" value="KAA8520067.1"/>
    <property type="molecule type" value="Genomic_DNA"/>
</dbReference>
<dbReference type="GO" id="GO:0048731">
    <property type="term" value="P:system development"/>
    <property type="evidence" value="ECO:0007669"/>
    <property type="project" value="UniProtKB-ARBA"/>
</dbReference>
<dbReference type="PANTHER" id="PTHR48418:SF1">
    <property type="entry name" value="TRNA WYBUTOSINE-SYNTHESIZING PROTEIN 3"/>
    <property type="match status" value="1"/>
</dbReference>
<dbReference type="CDD" id="cd00167">
    <property type="entry name" value="SANT"/>
    <property type="match status" value="1"/>
</dbReference>
<dbReference type="GO" id="GO:0032259">
    <property type="term" value="P:methylation"/>
    <property type="evidence" value="ECO:0007669"/>
    <property type="project" value="UniProtKB-KW"/>
</dbReference>
<evidence type="ECO:0000256" key="2">
    <source>
        <dbReference type="ARBA" id="ARBA00008569"/>
    </source>
</evidence>
<evidence type="ECO:0000256" key="5">
    <source>
        <dbReference type="ARBA" id="ARBA00022679"/>
    </source>
</evidence>
<dbReference type="PANTHER" id="PTHR48418">
    <property type="entry name" value="TRNA WYBUTOSINE-SYNTHESIZING PROTEIN 3"/>
    <property type="match status" value="1"/>
</dbReference>
<feature type="region of interest" description="Disordered" evidence="14">
    <location>
        <begin position="268"/>
        <end position="302"/>
    </location>
</feature>
<name>A0A5J4ZSD5_9ASTE</name>
<dbReference type="AlphaFoldDB" id="A0A5J4ZSD5"/>
<keyword evidence="5" id="KW-0808">Transferase</keyword>
<evidence type="ECO:0000256" key="12">
    <source>
        <dbReference type="ARBA" id="ARBA00030554"/>
    </source>
</evidence>
<dbReference type="InterPro" id="IPR036602">
    <property type="entry name" value="tRNA_yW-synthesising-like_sf"/>
</dbReference>
<gene>
    <name evidence="17" type="ORF">F0562_014323</name>
</gene>
<evidence type="ECO:0000256" key="14">
    <source>
        <dbReference type="SAM" id="MobiDB-lite"/>
    </source>
</evidence>
<reference evidence="17 18" key="1">
    <citation type="submission" date="2019-09" db="EMBL/GenBank/DDBJ databases">
        <title>A chromosome-level genome assembly of the Chinese tupelo Nyssa sinensis.</title>
        <authorList>
            <person name="Yang X."/>
            <person name="Kang M."/>
            <person name="Yang Y."/>
            <person name="Xiong H."/>
            <person name="Wang M."/>
            <person name="Zhang Z."/>
            <person name="Wang Z."/>
            <person name="Wu H."/>
            <person name="Ma T."/>
            <person name="Liu J."/>
            <person name="Xi Z."/>
        </authorList>
    </citation>
    <scope>NUCLEOTIDE SEQUENCE [LARGE SCALE GENOMIC DNA]</scope>
    <source>
        <strain evidence="17">J267</strain>
        <tissue evidence="17">Leaf</tissue>
    </source>
</reference>
<dbReference type="GO" id="GO:0009653">
    <property type="term" value="P:anatomical structure morphogenesis"/>
    <property type="evidence" value="ECO:0007669"/>
    <property type="project" value="UniProtKB-ARBA"/>
</dbReference>
<dbReference type="PROSITE" id="PS51294">
    <property type="entry name" value="HTH_MYB"/>
    <property type="match status" value="1"/>
</dbReference>
<dbReference type="Gene3D" id="1.10.10.60">
    <property type="entry name" value="Homeodomain-like"/>
    <property type="match status" value="1"/>
</dbReference>
<evidence type="ECO:0000256" key="13">
    <source>
        <dbReference type="ARBA" id="ARBA00049202"/>
    </source>
</evidence>
<keyword evidence="7" id="KW-0819">tRNA processing</keyword>
<evidence type="ECO:0000256" key="1">
    <source>
        <dbReference type="ARBA" id="ARBA00004123"/>
    </source>
</evidence>
<organism evidence="17 18">
    <name type="scientific">Nyssa sinensis</name>
    <dbReference type="NCBI Taxonomy" id="561372"/>
    <lineage>
        <taxon>Eukaryota</taxon>
        <taxon>Viridiplantae</taxon>
        <taxon>Streptophyta</taxon>
        <taxon>Embryophyta</taxon>
        <taxon>Tracheophyta</taxon>
        <taxon>Spermatophyta</taxon>
        <taxon>Magnoliopsida</taxon>
        <taxon>eudicotyledons</taxon>
        <taxon>Gunneridae</taxon>
        <taxon>Pentapetalae</taxon>
        <taxon>asterids</taxon>
        <taxon>Cornales</taxon>
        <taxon>Nyssaceae</taxon>
        <taxon>Nyssa</taxon>
    </lineage>
</organism>
<comment type="catalytic activity">
    <reaction evidence="13">
        <text>4-demethyl-7-[(3S)-3-amino-3-carboxypropyl]wyosine(37) in tRNA(Phe) + S-adenosyl-L-methionine = 7-[(3S)-3-amino-3-carboxypropyl]wyosine(37) in tRNA(Phe) + S-adenosyl-L-homocysteine + H(+)</text>
        <dbReference type="Rhea" id="RHEA:36635"/>
        <dbReference type="Rhea" id="RHEA-COMP:10378"/>
        <dbReference type="Rhea" id="RHEA-COMP:10379"/>
        <dbReference type="ChEBI" id="CHEBI:15378"/>
        <dbReference type="ChEBI" id="CHEBI:57856"/>
        <dbReference type="ChEBI" id="CHEBI:59789"/>
        <dbReference type="ChEBI" id="CHEBI:73543"/>
        <dbReference type="ChEBI" id="CHEBI:73550"/>
        <dbReference type="EC" id="2.1.1.282"/>
    </reaction>
</comment>
<dbReference type="SMART" id="SM00717">
    <property type="entry name" value="SANT"/>
    <property type="match status" value="1"/>
</dbReference>
<evidence type="ECO:0000256" key="6">
    <source>
        <dbReference type="ARBA" id="ARBA00022691"/>
    </source>
</evidence>
<keyword evidence="4" id="KW-0489">Methyltransferase</keyword>
<feature type="domain" description="Myb-like" evidence="15">
    <location>
        <begin position="19"/>
        <end position="69"/>
    </location>
</feature>
<feature type="compositionally biased region" description="Acidic residues" evidence="14">
    <location>
        <begin position="1"/>
        <end position="12"/>
    </location>
</feature>
<dbReference type="GO" id="GO:0030154">
    <property type="term" value="P:cell differentiation"/>
    <property type="evidence" value="ECO:0007669"/>
    <property type="project" value="UniProtKB-ARBA"/>
</dbReference>
<evidence type="ECO:0000256" key="8">
    <source>
        <dbReference type="ARBA" id="ARBA00023015"/>
    </source>
</evidence>
<evidence type="ECO:0000313" key="18">
    <source>
        <dbReference type="Proteomes" id="UP000325577"/>
    </source>
</evidence>
<feature type="region of interest" description="Disordered" evidence="14">
    <location>
        <begin position="1"/>
        <end position="23"/>
    </location>
</feature>
<evidence type="ECO:0000256" key="10">
    <source>
        <dbReference type="ARBA" id="ARBA00023163"/>
    </source>
</evidence>
<comment type="subcellular location">
    <subcellularLocation>
        <location evidence="1">Nucleus</location>
    </subcellularLocation>
</comment>
<evidence type="ECO:0000256" key="3">
    <source>
        <dbReference type="ARBA" id="ARBA00012750"/>
    </source>
</evidence>
<dbReference type="Pfam" id="PF02676">
    <property type="entry name" value="TYW3"/>
    <property type="match status" value="1"/>
</dbReference>
<feature type="domain" description="HTH myb-type" evidence="16">
    <location>
        <begin position="19"/>
        <end position="73"/>
    </location>
</feature>
<keyword evidence="8" id="KW-0805">Transcription regulation</keyword>
<comment type="similarity">
    <text evidence="2">Belongs to the TYW3 family.</text>
</comment>
<proteinExistence type="inferred from homology"/>
<evidence type="ECO:0000256" key="9">
    <source>
        <dbReference type="ARBA" id="ARBA00023125"/>
    </source>
</evidence>
<keyword evidence="18" id="KW-1185">Reference proteome</keyword>
<dbReference type="GO" id="GO:0090558">
    <property type="term" value="P:plant epidermis development"/>
    <property type="evidence" value="ECO:0007669"/>
    <property type="project" value="UniProtKB-ARBA"/>
</dbReference>
<keyword evidence="10" id="KW-0804">Transcription</keyword>
<dbReference type="GO" id="GO:0003677">
    <property type="term" value="F:DNA binding"/>
    <property type="evidence" value="ECO:0007669"/>
    <property type="project" value="UniProtKB-KW"/>
</dbReference>
<evidence type="ECO:0000259" key="15">
    <source>
        <dbReference type="PROSITE" id="PS50090"/>
    </source>
</evidence>
<dbReference type="Proteomes" id="UP000325577">
    <property type="component" value="Linkage Group LG6"/>
</dbReference>
<keyword evidence="11" id="KW-0539">Nucleus</keyword>
<feature type="compositionally biased region" description="Polar residues" evidence="14">
    <location>
        <begin position="268"/>
        <end position="288"/>
    </location>
</feature>
<dbReference type="PROSITE" id="PS50090">
    <property type="entry name" value="MYB_LIKE"/>
    <property type="match status" value="1"/>
</dbReference>
<dbReference type="InterPro" id="IPR001005">
    <property type="entry name" value="SANT/Myb"/>
</dbReference>
<accession>A0A5J4ZSD5</accession>
<dbReference type="Gene3D" id="3.30.1960.10">
    <property type="entry name" value="tRNA wybutosine-synthesizing-like"/>
    <property type="match status" value="1"/>
</dbReference>
<protein>
    <recommendedName>
        <fullName evidence="3">tRNA(Phe) 7-[(3-amino-3-carboxypropyl)-4-demethylwyosine(37)-N(4)]-methyltransferase</fullName>
        <ecNumber evidence="3">2.1.1.282</ecNumber>
    </recommendedName>
    <alternativeName>
        <fullName evidence="12">tRNA(Phe) 7-((3-amino-3-carboxypropyl)-4-demethylwyosine(37)-N(4))-methyltransferase</fullName>
    </alternativeName>
</protein>
<evidence type="ECO:0000256" key="4">
    <source>
        <dbReference type="ARBA" id="ARBA00022603"/>
    </source>
</evidence>
<dbReference type="InterPro" id="IPR017930">
    <property type="entry name" value="Myb_dom"/>
</dbReference>
<sequence>MGDLENTSDDSSEDQKDMTSKASKLEFSEDEELLIARMFRLVGKRWSLIAGRIPGRTAEEIEKYWTSRHSSLIHALAVSPSSPNPAAATTTTTTTNTKKKAKGGTWLYITHDPADPDSVLNLLFPTNSTHPPPTQLSDLVLRFEPLIIAVECKDVSSAQSLVSLGISCGFRESGITSVNKRVIVAIRCSIRLEVPLGDTNNLLVSPEYVRYLIGVANEKMEANRRRTDNFLTALLNSGFVASEIAESGNGVLANGEVDLVNEEVDNNGGFTLSEAQNSECQQNSSNKGYNGDASTERRDADATQFGHFPFNVTASLNL</sequence>
<dbReference type="GO" id="GO:0005634">
    <property type="term" value="C:nucleus"/>
    <property type="evidence" value="ECO:0007669"/>
    <property type="project" value="UniProtKB-SubCell"/>
</dbReference>
<dbReference type="OrthoDB" id="263283at2759"/>
<dbReference type="SUPFAM" id="SSF111278">
    <property type="entry name" value="SSo0622-like"/>
    <property type="match status" value="1"/>
</dbReference>
<dbReference type="GO" id="GO:0008168">
    <property type="term" value="F:methyltransferase activity"/>
    <property type="evidence" value="ECO:0007669"/>
    <property type="project" value="UniProtKB-KW"/>
</dbReference>
<evidence type="ECO:0000256" key="7">
    <source>
        <dbReference type="ARBA" id="ARBA00022694"/>
    </source>
</evidence>
<dbReference type="Pfam" id="PF00249">
    <property type="entry name" value="Myb_DNA-binding"/>
    <property type="match status" value="1"/>
</dbReference>
<keyword evidence="9" id="KW-0238">DNA-binding</keyword>
<keyword evidence="6" id="KW-0949">S-adenosyl-L-methionine</keyword>
<dbReference type="FunFam" id="1.10.10.60:FF:000160">
    <property type="entry name" value="MYB-like transcription factor"/>
    <property type="match status" value="1"/>
</dbReference>
<dbReference type="SUPFAM" id="SSF46689">
    <property type="entry name" value="Homeodomain-like"/>
    <property type="match status" value="1"/>
</dbReference>
<evidence type="ECO:0000259" key="16">
    <source>
        <dbReference type="PROSITE" id="PS51294"/>
    </source>
</evidence>
<dbReference type="InterPro" id="IPR009057">
    <property type="entry name" value="Homeodomain-like_sf"/>
</dbReference>